<feature type="compositionally biased region" description="Basic and acidic residues" evidence="1">
    <location>
        <begin position="72"/>
        <end position="109"/>
    </location>
</feature>
<feature type="region of interest" description="Disordered" evidence="1">
    <location>
        <begin position="141"/>
        <end position="160"/>
    </location>
</feature>
<keyword evidence="3" id="KW-1185">Reference proteome</keyword>
<reference evidence="2" key="1">
    <citation type="submission" date="2023-03" db="EMBL/GenBank/DDBJ databases">
        <title>Massive genome expansion in bonnet fungi (Mycena s.s.) driven by repeated elements and novel gene families across ecological guilds.</title>
        <authorList>
            <consortium name="Lawrence Berkeley National Laboratory"/>
            <person name="Harder C.B."/>
            <person name="Miyauchi S."/>
            <person name="Viragh M."/>
            <person name="Kuo A."/>
            <person name="Thoen E."/>
            <person name="Andreopoulos B."/>
            <person name="Lu D."/>
            <person name="Skrede I."/>
            <person name="Drula E."/>
            <person name="Henrissat B."/>
            <person name="Morin E."/>
            <person name="Kohler A."/>
            <person name="Barry K."/>
            <person name="LaButti K."/>
            <person name="Morin E."/>
            <person name="Salamov A."/>
            <person name="Lipzen A."/>
            <person name="Mereny Z."/>
            <person name="Hegedus B."/>
            <person name="Baldrian P."/>
            <person name="Stursova M."/>
            <person name="Weitz H."/>
            <person name="Taylor A."/>
            <person name="Grigoriev I.V."/>
            <person name="Nagy L.G."/>
            <person name="Martin F."/>
            <person name="Kauserud H."/>
        </authorList>
    </citation>
    <scope>NUCLEOTIDE SEQUENCE</scope>
    <source>
        <strain evidence="2">CBHHK173m</strain>
    </source>
</reference>
<protein>
    <submittedName>
        <fullName evidence="2">Uncharacterized protein</fullName>
    </submittedName>
</protein>
<feature type="region of interest" description="Disordered" evidence="1">
    <location>
        <begin position="48"/>
        <end position="112"/>
    </location>
</feature>
<dbReference type="AlphaFoldDB" id="A0AAD6TSW0"/>
<feature type="compositionally biased region" description="Low complexity" evidence="1">
    <location>
        <begin position="145"/>
        <end position="159"/>
    </location>
</feature>
<comment type="caution">
    <text evidence="2">The sequence shown here is derived from an EMBL/GenBank/DDBJ whole genome shotgun (WGS) entry which is preliminary data.</text>
</comment>
<accession>A0AAD6TSW0</accession>
<gene>
    <name evidence="2" type="ORF">B0H15DRAFT_1026930</name>
</gene>
<sequence length="206" mass="22434">MVSGTPSLDFTTASIHHGTNPVVVLVPLRAVLHHKQRAQDIVALLTKPAQAKRRSRRAEAADHSVSTQPSRDSVELEHEPGSRDLHTVRFEVRAEGESPKEEEARREFEDSLGWSSRGARSISVNTVKIQGFTAETAISTKVPTRSQRGAPPSSRSSPSICANLSSCKLSTNGAQAAGTRALQAAVHGLRKDCEGDFRLPQRRMRI</sequence>
<evidence type="ECO:0000256" key="1">
    <source>
        <dbReference type="SAM" id="MobiDB-lite"/>
    </source>
</evidence>
<proteinExistence type="predicted"/>
<dbReference type="EMBL" id="JARJCN010000090">
    <property type="protein sequence ID" value="KAJ7075743.1"/>
    <property type="molecule type" value="Genomic_DNA"/>
</dbReference>
<name>A0AAD6TSW0_9AGAR</name>
<dbReference type="Proteomes" id="UP001222325">
    <property type="component" value="Unassembled WGS sequence"/>
</dbReference>
<evidence type="ECO:0000313" key="3">
    <source>
        <dbReference type="Proteomes" id="UP001222325"/>
    </source>
</evidence>
<evidence type="ECO:0000313" key="2">
    <source>
        <dbReference type="EMBL" id="KAJ7075743.1"/>
    </source>
</evidence>
<organism evidence="2 3">
    <name type="scientific">Mycena belliarum</name>
    <dbReference type="NCBI Taxonomy" id="1033014"/>
    <lineage>
        <taxon>Eukaryota</taxon>
        <taxon>Fungi</taxon>
        <taxon>Dikarya</taxon>
        <taxon>Basidiomycota</taxon>
        <taxon>Agaricomycotina</taxon>
        <taxon>Agaricomycetes</taxon>
        <taxon>Agaricomycetidae</taxon>
        <taxon>Agaricales</taxon>
        <taxon>Marasmiineae</taxon>
        <taxon>Mycenaceae</taxon>
        <taxon>Mycena</taxon>
    </lineage>
</organism>